<keyword evidence="2" id="KW-0813">Transport</keyword>
<dbReference type="Pfam" id="PF00005">
    <property type="entry name" value="ABC_tran"/>
    <property type="match status" value="1"/>
</dbReference>
<dbReference type="EMBL" id="PGTN01000025">
    <property type="protein sequence ID" value="PJF48061.1"/>
    <property type="molecule type" value="Genomic_DNA"/>
</dbReference>
<name>A0A2M8QE31_9CHLR</name>
<dbReference type="InterPro" id="IPR017871">
    <property type="entry name" value="ABC_transporter-like_CS"/>
</dbReference>
<comment type="caution">
    <text evidence="6">The sequence shown here is derived from an EMBL/GenBank/DDBJ whole genome shotgun (WGS) entry which is preliminary data.</text>
</comment>
<dbReference type="GO" id="GO:0005524">
    <property type="term" value="F:ATP binding"/>
    <property type="evidence" value="ECO:0007669"/>
    <property type="project" value="UniProtKB-KW"/>
</dbReference>
<evidence type="ECO:0000313" key="6">
    <source>
        <dbReference type="EMBL" id="PJF48061.1"/>
    </source>
</evidence>
<dbReference type="PROSITE" id="PS50893">
    <property type="entry name" value="ABC_TRANSPORTER_2"/>
    <property type="match status" value="1"/>
</dbReference>
<dbReference type="Proteomes" id="UP000230790">
    <property type="component" value="Unassembled WGS sequence"/>
</dbReference>
<comment type="similarity">
    <text evidence="1">Belongs to the ABC transporter superfamily.</text>
</comment>
<reference evidence="6 7" key="1">
    <citation type="submission" date="2017-11" db="EMBL/GenBank/DDBJ databases">
        <title>Evolution of Phototrophy in the Chloroflexi Phylum Driven by Horizontal Gene Transfer.</title>
        <authorList>
            <person name="Ward L.M."/>
            <person name="Hemp J."/>
            <person name="Shih P.M."/>
            <person name="Mcglynn S.E."/>
            <person name="Fischer W."/>
        </authorList>
    </citation>
    <scope>NUCLEOTIDE SEQUENCE [LARGE SCALE GENOMIC DNA]</scope>
    <source>
        <strain evidence="6">JP3_7</strain>
    </source>
</reference>
<evidence type="ECO:0000256" key="4">
    <source>
        <dbReference type="ARBA" id="ARBA00022840"/>
    </source>
</evidence>
<dbReference type="CDD" id="cd03235">
    <property type="entry name" value="ABC_Metallic_Cations"/>
    <property type="match status" value="1"/>
</dbReference>
<dbReference type="InterPro" id="IPR050153">
    <property type="entry name" value="Metal_Ion_Import_ABC"/>
</dbReference>
<dbReference type="PROSITE" id="PS00211">
    <property type="entry name" value="ABC_TRANSPORTER_1"/>
    <property type="match status" value="1"/>
</dbReference>
<evidence type="ECO:0000256" key="1">
    <source>
        <dbReference type="ARBA" id="ARBA00005417"/>
    </source>
</evidence>
<dbReference type="SUPFAM" id="SSF52540">
    <property type="entry name" value="P-loop containing nucleoside triphosphate hydrolases"/>
    <property type="match status" value="1"/>
</dbReference>
<dbReference type="InterPro" id="IPR003593">
    <property type="entry name" value="AAA+_ATPase"/>
</dbReference>
<dbReference type="InterPro" id="IPR003439">
    <property type="entry name" value="ABC_transporter-like_ATP-bd"/>
</dbReference>
<feature type="domain" description="ABC transporter" evidence="5">
    <location>
        <begin position="22"/>
        <end position="256"/>
    </location>
</feature>
<dbReference type="GO" id="GO:0016887">
    <property type="term" value="F:ATP hydrolysis activity"/>
    <property type="evidence" value="ECO:0007669"/>
    <property type="project" value="InterPro"/>
</dbReference>
<sequence length="260" mass="28121">MRFCLPYSGRCREQPPTAAPALAAQGVVVRYPGGARAALDGLDWVVPPGARVALVGPNGAGKSTLLKAIAGLLPIAAGSLRVFGAPVGAFRHRVAYLAQRGELDWNFPISVRRLVLTGRYPHLGWLRWPTRADWRLADEALARLHLLDLAERQIGELSGGQQQRALLARALAQEADLLLLDEPLNAVDAATREVVSAVLRDLQRQGKTVIVATHDLDRLQADFDDALFLMDGQVVARGVGAVGERVHRAWLDNHRAAVAV</sequence>
<dbReference type="InterPro" id="IPR027417">
    <property type="entry name" value="P-loop_NTPase"/>
</dbReference>
<keyword evidence="3" id="KW-0547">Nucleotide-binding</keyword>
<protein>
    <submittedName>
        <fullName evidence="6">ABC transporter ATP-binding protein</fullName>
    </submittedName>
</protein>
<dbReference type="PANTHER" id="PTHR42734">
    <property type="entry name" value="METAL TRANSPORT SYSTEM ATP-BINDING PROTEIN TM_0124-RELATED"/>
    <property type="match status" value="1"/>
</dbReference>
<keyword evidence="4 6" id="KW-0067">ATP-binding</keyword>
<organism evidence="6 7">
    <name type="scientific">Candidatus Thermofonsia Clade 3 bacterium</name>
    <dbReference type="NCBI Taxonomy" id="2364212"/>
    <lineage>
        <taxon>Bacteria</taxon>
        <taxon>Bacillati</taxon>
        <taxon>Chloroflexota</taxon>
        <taxon>Candidatus Thermofontia</taxon>
        <taxon>Candidatus Thermofonsia Clade 3</taxon>
    </lineage>
</organism>
<proteinExistence type="inferred from homology"/>
<gene>
    <name evidence="6" type="ORF">CUN48_05325</name>
</gene>
<evidence type="ECO:0000313" key="7">
    <source>
        <dbReference type="Proteomes" id="UP000230790"/>
    </source>
</evidence>
<evidence type="ECO:0000256" key="2">
    <source>
        <dbReference type="ARBA" id="ARBA00022448"/>
    </source>
</evidence>
<accession>A0A2M8QE31</accession>
<dbReference type="AlphaFoldDB" id="A0A2M8QE31"/>
<dbReference type="PANTHER" id="PTHR42734:SF5">
    <property type="entry name" value="IRON TRANSPORT SYSTEM ATP-BINDING PROTEIN HI_0361-RELATED"/>
    <property type="match status" value="1"/>
</dbReference>
<evidence type="ECO:0000256" key="3">
    <source>
        <dbReference type="ARBA" id="ARBA00022741"/>
    </source>
</evidence>
<dbReference type="Gene3D" id="3.40.50.300">
    <property type="entry name" value="P-loop containing nucleotide triphosphate hydrolases"/>
    <property type="match status" value="1"/>
</dbReference>
<dbReference type="SMART" id="SM00382">
    <property type="entry name" value="AAA"/>
    <property type="match status" value="1"/>
</dbReference>
<evidence type="ECO:0000259" key="5">
    <source>
        <dbReference type="PROSITE" id="PS50893"/>
    </source>
</evidence>